<evidence type="ECO:0000313" key="3">
    <source>
        <dbReference type="EMBL" id="MFC0205016.1"/>
    </source>
</evidence>
<name>A0ABV6CXA3_9SPHN</name>
<proteinExistence type="inferred from homology"/>
<evidence type="ECO:0000313" key="4">
    <source>
        <dbReference type="Proteomes" id="UP001589798"/>
    </source>
</evidence>
<keyword evidence="4" id="KW-1185">Reference proteome</keyword>
<gene>
    <name evidence="3" type="ORF">ACFFJC_12115</name>
</gene>
<comment type="similarity">
    <text evidence="1 2">Belongs to the phD/YefM antitoxin family.</text>
</comment>
<protein>
    <recommendedName>
        <fullName evidence="2">Antitoxin</fullName>
    </recommendedName>
</protein>
<dbReference type="Pfam" id="PF02604">
    <property type="entry name" value="PhdYeFM_antitox"/>
    <property type="match status" value="1"/>
</dbReference>
<dbReference type="InterPro" id="IPR006442">
    <property type="entry name" value="Antitoxin_Phd/YefM"/>
</dbReference>
<dbReference type="Proteomes" id="UP001589798">
    <property type="component" value="Unassembled WGS sequence"/>
</dbReference>
<comment type="function">
    <text evidence="2">Antitoxin component of a type II toxin-antitoxin (TA) system.</text>
</comment>
<dbReference type="Gene3D" id="3.40.1620.10">
    <property type="entry name" value="YefM-like domain"/>
    <property type="match status" value="1"/>
</dbReference>
<accession>A0ABV6CXA3</accession>
<reference evidence="3 4" key="1">
    <citation type="submission" date="2024-09" db="EMBL/GenBank/DDBJ databases">
        <authorList>
            <person name="Sun Q."/>
            <person name="Mori K."/>
        </authorList>
    </citation>
    <scope>NUCLEOTIDE SEQUENCE [LARGE SCALE GENOMIC DNA]</scope>
    <source>
        <strain evidence="3 4">CCM 7706</strain>
    </source>
</reference>
<sequence length="84" mass="9172">MGIISLTSREFNQDAARAKKAALQGPVFITDRGRPAHVLLSIEEYQRLTGKGRTLLDAISGWDGGDFEFEPAKLGDISRPADLD</sequence>
<dbReference type="EMBL" id="JBHLWK010000014">
    <property type="protein sequence ID" value="MFC0205016.1"/>
    <property type="molecule type" value="Genomic_DNA"/>
</dbReference>
<dbReference type="RefSeq" id="WP_379487777.1">
    <property type="nucleotide sequence ID" value="NZ_JBHLWK010000014.1"/>
</dbReference>
<comment type="caution">
    <text evidence="3">The sequence shown here is derived from an EMBL/GenBank/DDBJ whole genome shotgun (WGS) entry which is preliminary data.</text>
</comment>
<dbReference type="NCBIfam" id="TIGR01552">
    <property type="entry name" value="phd_fam"/>
    <property type="match status" value="1"/>
</dbReference>
<dbReference type="SUPFAM" id="SSF143120">
    <property type="entry name" value="YefM-like"/>
    <property type="match status" value="1"/>
</dbReference>
<dbReference type="InterPro" id="IPR036165">
    <property type="entry name" value="YefM-like_sf"/>
</dbReference>
<organism evidence="3 4">
    <name type="scientific">Novosphingobium soli</name>
    <dbReference type="NCBI Taxonomy" id="574956"/>
    <lineage>
        <taxon>Bacteria</taxon>
        <taxon>Pseudomonadati</taxon>
        <taxon>Pseudomonadota</taxon>
        <taxon>Alphaproteobacteria</taxon>
        <taxon>Sphingomonadales</taxon>
        <taxon>Sphingomonadaceae</taxon>
        <taxon>Novosphingobium</taxon>
    </lineage>
</organism>
<evidence type="ECO:0000256" key="2">
    <source>
        <dbReference type="RuleBase" id="RU362080"/>
    </source>
</evidence>
<evidence type="ECO:0000256" key="1">
    <source>
        <dbReference type="ARBA" id="ARBA00009981"/>
    </source>
</evidence>